<keyword evidence="4" id="KW-1185">Reference proteome</keyword>
<protein>
    <submittedName>
        <fullName evidence="2">Uncharacterized protein</fullName>
    </submittedName>
</protein>
<dbReference type="AlphaFoldDB" id="A0A1Y6IYC0"/>
<dbReference type="Proteomes" id="UP001283366">
    <property type="component" value="Unassembled WGS sequence"/>
</dbReference>
<reference evidence="2 3" key="1">
    <citation type="submission" date="2017-05" db="EMBL/GenBank/DDBJ databases">
        <authorList>
            <person name="Song R."/>
            <person name="Chenine A.L."/>
            <person name="Ruprecht R.M."/>
        </authorList>
    </citation>
    <scope>NUCLEOTIDE SEQUENCE [LARGE SCALE GENOMIC DNA]</scope>
    <source>
        <strain evidence="2 3">CECT 7927</strain>
    </source>
</reference>
<evidence type="ECO:0000313" key="2">
    <source>
        <dbReference type="EMBL" id="SMS01492.1"/>
    </source>
</evidence>
<organism evidence="2 3">
    <name type="scientific">Vibrio mangrovi</name>
    <dbReference type="NCBI Taxonomy" id="474394"/>
    <lineage>
        <taxon>Bacteria</taxon>
        <taxon>Pseudomonadati</taxon>
        <taxon>Pseudomonadota</taxon>
        <taxon>Gammaproteobacteria</taxon>
        <taxon>Vibrionales</taxon>
        <taxon>Vibrionaceae</taxon>
        <taxon>Vibrio</taxon>
    </lineage>
</organism>
<dbReference type="EMBL" id="FXXI01000005">
    <property type="protein sequence ID" value="SMS01492.1"/>
    <property type="molecule type" value="Genomic_DNA"/>
</dbReference>
<dbReference type="EMBL" id="JAWRCO010000001">
    <property type="protein sequence ID" value="MDW6002147.1"/>
    <property type="molecule type" value="Genomic_DNA"/>
</dbReference>
<evidence type="ECO:0000313" key="4">
    <source>
        <dbReference type="Proteomes" id="UP001283366"/>
    </source>
</evidence>
<dbReference type="RefSeq" id="WP_087481527.1">
    <property type="nucleotide sequence ID" value="NZ_AP024883.1"/>
</dbReference>
<dbReference type="OrthoDB" id="5875797at2"/>
<reference evidence="1 4" key="2">
    <citation type="submission" date="2023-11" db="EMBL/GenBank/DDBJ databases">
        <title>Plant-associative lifestyle of Vibrio porteresiae and its evolutionary dynamics.</title>
        <authorList>
            <person name="Rameshkumar N."/>
            <person name="Kirti K."/>
        </authorList>
    </citation>
    <scope>NUCLEOTIDE SEQUENCE [LARGE SCALE GENOMIC DNA]</scope>
    <source>
        <strain evidence="1 4">MSSRF38</strain>
    </source>
</reference>
<accession>A0A1Y6IYC0</accession>
<proteinExistence type="predicted"/>
<evidence type="ECO:0000313" key="3">
    <source>
        <dbReference type="Proteomes" id="UP000196125"/>
    </source>
</evidence>
<evidence type="ECO:0000313" key="1">
    <source>
        <dbReference type="EMBL" id="MDW6002147.1"/>
    </source>
</evidence>
<gene>
    <name evidence="1" type="ORF">SBX37_04585</name>
    <name evidence="2" type="ORF">VIM7927_02788</name>
</gene>
<sequence>MGELVKKRVQILLFFIPFFVIMMLNRGQDGVDNKMLYEFQQTLDRKIDRNSSYRFTSGGFNGISKSGKIGKFYSCLRKYQLVKRVHRNIPEMMGLDPEDIHTSFIHILVDDYFELRMQLANSVVTNFYFGPEDSSSRFSIYCDIDLLNS</sequence>
<name>A0A1Y6IYC0_9VIBR</name>
<dbReference type="Proteomes" id="UP000196125">
    <property type="component" value="Unassembled WGS sequence"/>
</dbReference>